<evidence type="ECO:0000259" key="1">
    <source>
        <dbReference type="Pfam" id="PF03205"/>
    </source>
</evidence>
<dbReference type="EMBL" id="BARV01027988">
    <property type="protein sequence ID" value="GAI43487.1"/>
    <property type="molecule type" value="Genomic_DNA"/>
</dbReference>
<dbReference type="GO" id="GO:0006777">
    <property type="term" value="P:Mo-molybdopterin cofactor biosynthetic process"/>
    <property type="evidence" value="ECO:0007669"/>
    <property type="project" value="InterPro"/>
</dbReference>
<dbReference type="InterPro" id="IPR052539">
    <property type="entry name" value="MGD_biosynthesis_adapter"/>
</dbReference>
<dbReference type="GO" id="GO:0005525">
    <property type="term" value="F:GTP binding"/>
    <property type="evidence" value="ECO:0007669"/>
    <property type="project" value="InterPro"/>
</dbReference>
<reference evidence="2" key="1">
    <citation type="journal article" date="2014" name="Front. Microbiol.">
        <title>High frequency of phylogenetically diverse reductive dehalogenase-homologous genes in deep subseafloor sedimentary metagenomes.</title>
        <authorList>
            <person name="Kawai M."/>
            <person name="Futagami T."/>
            <person name="Toyoda A."/>
            <person name="Takaki Y."/>
            <person name="Nishi S."/>
            <person name="Hori S."/>
            <person name="Arai W."/>
            <person name="Tsubouchi T."/>
            <person name="Morono Y."/>
            <person name="Uchiyama I."/>
            <person name="Ito T."/>
            <person name="Fujiyama A."/>
            <person name="Inagaki F."/>
            <person name="Takami H."/>
        </authorList>
    </citation>
    <scope>NUCLEOTIDE SEQUENCE</scope>
    <source>
        <strain evidence="2">Expedition CK06-06</strain>
    </source>
</reference>
<comment type="caution">
    <text evidence="2">The sequence shown here is derived from an EMBL/GenBank/DDBJ whole genome shotgun (WGS) entry which is preliminary data.</text>
</comment>
<accession>X1NHK5</accession>
<dbReference type="Pfam" id="PF03205">
    <property type="entry name" value="MobB"/>
    <property type="match status" value="1"/>
</dbReference>
<dbReference type="SUPFAM" id="SSF52540">
    <property type="entry name" value="P-loop containing nucleoside triphosphate hydrolases"/>
    <property type="match status" value="1"/>
</dbReference>
<feature type="non-terminal residue" evidence="2">
    <location>
        <position position="170"/>
    </location>
</feature>
<dbReference type="Gene3D" id="3.40.50.300">
    <property type="entry name" value="P-loop containing nucleotide triphosphate hydrolases"/>
    <property type="match status" value="1"/>
</dbReference>
<name>X1NHK5_9ZZZZ</name>
<dbReference type="AlphaFoldDB" id="X1NHK5"/>
<organism evidence="2">
    <name type="scientific">marine sediment metagenome</name>
    <dbReference type="NCBI Taxonomy" id="412755"/>
    <lineage>
        <taxon>unclassified sequences</taxon>
        <taxon>metagenomes</taxon>
        <taxon>ecological metagenomes</taxon>
    </lineage>
</organism>
<dbReference type="InterPro" id="IPR027417">
    <property type="entry name" value="P-loop_NTPase"/>
</dbReference>
<dbReference type="InterPro" id="IPR004435">
    <property type="entry name" value="MobB_dom"/>
</dbReference>
<proteinExistence type="predicted"/>
<dbReference type="PANTHER" id="PTHR40072:SF1">
    <property type="entry name" value="MOLYBDOPTERIN-GUANINE DINUCLEOTIDE BIOSYNTHESIS ADAPTER PROTEIN"/>
    <property type="match status" value="1"/>
</dbReference>
<gene>
    <name evidence="2" type="ORF">S06H3_44919</name>
</gene>
<protein>
    <recommendedName>
        <fullName evidence="1">Molybdopterin-guanine dinucleotide biosynthesis protein B (MobB) domain-containing protein</fullName>
    </recommendedName>
</protein>
<dbReference type="NCBIfam" id="TIGR00176">
    <property type="entry name" value="mobB"/>
    <property type="match status" value="1"/>
</dbReference>
<feature type="domain" description="Molybdopterin-guanine dinucleotide biosynthesis protein B (MobB)" evidence="1">
    <location>
        <begin position="5"/>
        <end position="120"/>
    </location>
</feature>
<sequence>MLRAIVIAGSKGGGKTKVIEGLVKELTNRGYRVGTVKHVPKQGFTLDQSGTDTWRHAQAGSKTVVCISPDEVATLEKRKPEFGEILLSLRNLDFVILEGFRSAENLAKIMVARNEDEASELDDDFTVGFIGQGVGEKSVLEPDDFRAIADLVEQKALPPTAGLDCGDCGY</sequence>
<dbReference type="PANTHER" id="PTHR40072">
    <property type="entry name" value="MOLYBDOPTERIN-GUANINE DINUCLEOTIDE BIOSYNTHESIS ADAPTER PROTEIN-RELATED"/>
    <property type="match status" value="1"/>
</dbReference>
<evidence type="ECO:0000313" key="2">
    <source>
        <dbReference type="EMBL" id="GAI43487.1"/>
    </source>
</evidence>